<dbReference type="KEGG" id="lst:LSS_01702"/>
<name>K8Y6E8_9LEPT</name>
<evidence type="ECO:0000313" key="2">
    <source>
        <dbReference type="EMBL" id="EKT88496.1"/>
    </source>
</evidence>
<reference evidence="2 3" key="1">
    <citation type="journal article" date="2012" name="Gene">
        <title>Sequence of Leptospira santarosai serovar Shermani genome and prediction of virulence-associated genes.</title>
        <authorList>
            <person name="Chou L.F."/>
            <person name="Chen Y.T."/>
            <person name="Lu C.W."/>
            <person name="Ko Y.C."/>
            <person name="Tang C.Y."/>
            <person name="Pan M.J."/>
            <person name="Tian Y.C."/>
            <person name="Chiu C.H."/>
            <person name="Hung C.C."/>
            <person name="Yang C.W."/>
        </authorList>
    </citation>
    <scope>NUCLEOTIDE SEQUENCE [LARGE SCALE GENOMIC DNA]</scope>
    <source>
        <strain evidence="2">LT 821</strain>
    </source>
</reference>
<dbReference type="Proteomes" id="UP000035800">
    <property type="component" value="Chromosome I"/>
</dbReference>
<protein>
    <submittedName>
        <fullName evidence="2">Uncharacterized protein</fullName>
    </submittedName>
</protein>
<dbReference type="EMBL" id="CP006694">
    <property type="protein sequence ID" value="EKT88496.1"/>
    <property type="molecule type" value="Genomic_DNA"/>
</dbReference>
<reference evidence="2 3" key="2">
    <citation type="journal article" date="2014" name="Emerg. Microbes Infect.">
        <title>Potential impact on kidney infection: a whole-genome analysis of Leptospira santarosai serovar Shermani.</title>
        <authorList>
            <person name="Chou L.F."/>
            <person name="Chen T.W."/>
            <person name="Ko Y.C."/>
            <person name="Pan M.J."/>
            <person name="Tian Y.C."/>
            <person name="Chiu C.H."/>
            <person name="Tang P."/>
            <person name="Hung C.C."/>
            <person name="Yang C.W."/>
        </authorList>
    </citation>
    <scope>NUCLEOTIDE SEQUENCE</scope>
    <source>
        <strain evidence="2 3">LT 821</strain>
    </source>
</reference>
<proteinExistence type="predicted"/>
<sequence>MKPKKIPQSLEDRISNRTDPRKTIRMGNRKR</sequence>
<organism evidence="2 3">
    <name type="scientific">Leptospira santarosai serovar Shermani str. LT 821</name>
    <dbReference type="NCBI Taxonomy" id="758847"/>
    <lineage>
        <taxon>Bacteria</taxon>
        <taxon>Pseudomonadati</taxon>
        <taxon>Spirochaetota</taxon>
        <taxon>Spirochaetia</taxon>
        <taxon>Leptospirales</taxon>
        <taxon>Leptospiraceae</taxon>
        <taxon>Leptospira</taxon>
    </lineage>
</organism>
<dbReference type="AlphaFoldDB" id="K8Y6E8"/>
<feature type="compositionally biased region" description="Basic and acidic residues" evidence="1">
    <location>
        <begin position="10"/>
        <end position="22"/>
    </location>
</feature>
<evidence type="ECO:0000313" key="3">
    <source>
        <dbReference type="Proteomes" id="UP000035800"/>
    </source>
</evidence>
<gene>
    <name evidence="2" type="ORF">LSS_01702</name>
</gene>
<feature type="region of interest" description="Disordered" evidence="1">
    <location>
        <begin position="1"/>
        <end position="31"/>
    </location>
</feature>
<evidence type="ECO:0000256" key="1">
    <source>
        <dbReference type="SAM" id="MobiDB-lite"/>
    </source>
</evidence>
<accession>K8Y6E8</accession>